<dbReference type="InterPro" id="IPR013324">
    <property type="entry name" value="RNA_pol_sigma_r3/r4-like"/>
</dbReference>
<evidence type="ECO:0000259" key="5">
    <source>
        <dbReference type="Pfam" id="PF04542"/>
    </source>
</evidence>
<dbReference type="InterPro" id="IPR013249">
    <property type="entry name" value="RNA_pol_sigma70_r4_t2"/>
</dbReference>
<accession>A0A4R0MS49</accession>
<comment type="caution">
    <text evidence="7">The sequence shown here is derived from an EMBL/GenBank/DDBJ whole genome shotgun (WGS) entry which is preliminary data.</text>
</comment>
<dbReference type="SUPFAM" id="SSF88659">
    <property type="entry name" value="Sigma3 and sigma4 domains of RNA polymerase sigma factors"/>
    <property type="match status" value="1"/>
</dbReference>
<dbReference type="SUPFAM" id="SSF88946">
    <property type="entry name" value="Sigma2 domain of RNA polymerase sigma factors"/>
    <property type="match status" value="1"/>
</dbReference>
<keyword evidence="8" id="KW-1185">Reference proteome</keyword>
<dbReference type="InterPro" id="IPR013325">
    <property type="entry name" value="RNA_pol_sigma_r2"/>
</dbReference>
<dbReference type="PANTHER" id="PTHR43133:SF46">
    <property type="entry name" value="RNA POLYMERASE SIGMA-70 FACTOR ECF SUBFAMILY"/>
    <property type="match status" value="1"/>
</dbReference>
<dbReference type="OrthoDB" id="1491902at2"/>
<dbReference type="CDD" id="cd06171">
    <property type="entry name" value="Sigma70_r4"/>
    <property type="match status" value="1"/>
</dbReference>
<organism evidence="7 8">
    <name type="scientific">Pedobacter frigiditerrae</name>
    <dbReference type="NCBI Taxonomy" id="2530452"/>
    <lineage>
        <taxon>Bacteria</taxon>
        <taxon>Pseudomonadati</taxon>
        <taxon>Bacteroidota</taxon>
        <taxon>Sphingobacteriia</taxon>
        <taxon>Sphingobacteriales</taxon>
        <taxon>Sphingobacteriaceae</taxon>
        <taxon>Pedobacter</taxon>
    </lineage>
</organism>
<sequence>MSKPQTPNLEELIHYCKSGDLQSQEMLYKHFYGYALGICLRYLYNREDALEAVNDSFIKVFKSIDSFREDAHFKAWFRKILVNTALDYKRKNMRFSQAIELVDTEPQTTYSSALDNLSAKDILGLMKNLNETQSLVFNLYEIDGYSHKEIGKMLNIPESSSRTYLTRAKQTLQSLLITHSIYKR</sequence>
<evidence type="ECO:0000259" key="6">
    <source>
        <dbReference type="Pfam" id="PF08281"/>
    </source>
</evidence>
<feature type="domain" description="RNA polymerase sigma-70 region 2" evidence="5">
    <location>
        <begin position="27"/>
        <end position="94"/>
    </location>
</feature>
<evidence type="ECO:0000313" key="8">
    <source>
        <dbReference type="Proteomes" id="UP000292884"/>
    </source>
</evidence>
<evidence type="ECO:0000256" key="3">
    <source>
        <dbReference type="ARBA" id="ARBA00023082"/>
    </source>
</evidence>
<dbReference type="InterPro" id="IPR014284">
    <property type="entry name" value="RNA_pol_sigma-70_dom"/>
</dbReference>
<keyword evidence="2" id="KW-0805">Transcription regulation</keyword>
<evidence type="ECO:0000256" key="1">
    <source>
        <dbReference type="ARBA" id="ARBA00010641"/>
    </source>
</evidence>
<keyword evidence="4" id="KW-0804">Transcription</keyword>
<dbReference type="GO" id="GO:0003677">
    <property type="term" value="F:DNA binding"/>
    <property type="evidence" value="ECO:0007669"/>
    <property type="project" value="InterPro"/>
</dbReference>
<dbReference type="Gene3D" id="1.10.1740.10">
    <property type="match status" value="1"/>
</dbReference>
<evidence type="ECO:0000313" key="7">
    <source>
        <dbReference type="EMBL" id="TCC89467.1"/>
    </source>
</evidence>
<dbReference type="EMBL" id="SJSK01000004">
    <property type="protein sequence ID" value="TCC89467.1"/>
    <property type="molecule type" value="Genomic_DNA"/>
</dbReference>
<dbReference type="GO" id="GO:0006352">
    <property type="term" value="P:DNA-templated transcription initiation"/>
    <property type="evidence" value="ECO:0007669"/>
    <property type="project" value="InterPro"/>
</dbReference>
<evidence type="ECO:0000256" key="2">
    <source>
        <dbReference type="ARBA" id="ARBA00023015"/>
    </source>
</evidence>
<dbReference type="InterPro" id="IPR007627">
    <property type="entry name" value="RNA_pol_sigma70_r2"/>
</dbReference>
<dbReference type="Gene3D" id="1.10.10.10">
    <property type="entry name" value="Winged helix-like DNA-binding domain superfamily/Winged helix DNA-binding domain"/>
    <property type="match status" value="1"/>
</dbReference>
<feature type="domain" description="RNA polymerase sigma factor 70 region 4 type 2" evidence="6">
    <location>
        <begin position="122"/>
        <end position="172"/>
    </location>
</feature>
<dbReference type="Proteomes" id="UP000292884">
    <property type="component" value="Unassembled WGS sequence"/>
</dbReference>
<evidence type="ECO:0000256" key="4">
    <source>
        <dbReference type="ARBA" id="ARBA00023163"/>
    </source>
</evidence>
<dbReference type="GO" id="GO:0016987">
    <property type="term" value="F:sigma factor activity"/>
    <property type="evidence" value="ECO:0007669"/>
    <property type="project" value="UniProtKB-KW"/>
</dbReference>
<protein>
    <submittedName>
        <fullName evidence="7">Sigma-70 family RNA polymerase sigma factor</fullName>
    </submittedName>
</protein>
<dbReference type="InterPro" id="IPR039425">
    <property type="entry name" value="RNA_pol_sigma-70-like"/>
</dbReference>
<dbReference type="Pfam" id="PF04542">
    <property type="entry name" value="Sigma70_r2"/>
    <property type="match status" value="1"/>
</dbReference>
<reference evidence="7 8" key="1">
    <citation type="submission" date="2019-02" db="EMBL/GenBank/DDBJ databases">
        <title>Pedobacter sp. RP-1-13 sp. nov., isolated from Arctic soil.</title>
        <authorList>
            <person name="Dahal R.H."/>
        </authorList>
    </citation>
    <scope>NUCLEOTIDE SEQUENCE [LARGE SCALE GENOMIC DNA]</scope>
    <source>
        <strain evidence="7 8">RP-1-13</strain>
    </source>
</reference>
<dbReference type="PANTHER" id="PTHR43133">
    <property type="entry name" value="RNA POLYMERASE ECF-TYPE SIGMA FACTO"/>
    <property type="match status" value="1"/>
</dbReference>
<proteinExistence type="inferred from homology"/>
<dbReference type="NCBIfam" id="TIGR02937">
    <property type="entry name" value="sigma70-ECF"/>
    <property type="match status" value="1"/>
</dbReference>
<comment type="similarity">
    <text evidence="1">Belongs to the sigma-70 factor family. ECF subfamily.</text>
</comment>
<name>A0A4R0MS49_9SPHI</name>
<dbReference type="AlphaFoldDB" id="A0A4R0MS49"/>
<dbReference type="Pfam" id="PF08281">
    <property type="entry name" value="Sigma70_r4_2"/>
    <property type="match status" value="1"/>
</dbReference>
<keyword evidence="3" id="KW-0731">Sigma factor</keyword>
<dbReference type="InterPro" id="IPR036388">
    <property type="entry name" value="WH-like_DNA-bd_sf"/>
</dbReference>
<gene>
    <name evidence="7" type="ORF">EZ428_17400</name>
</gene>